<dbReference type="InterPro" id="IPR018688">
    <property type="entry name" value="PpoB2-like"/>
</dbReference>
<feature type="transmembrane region" description="Helical" evidence="1">
    <location>
        <begin position="17"/>
        <end position="38"/>
    </location>
</feature>
<accession>A0ABW0L6D1</accession>
<organism evidence="2 3">
    <name type="scientific">Massilia niabensis</name>
    <dbReference type="NCBI Taxonomy" id="544910"/>
    <lineage>
        <taxon>Bacteria</taxon>
        <taxon>Pseudomonadati</taxon>
        <taxon>Pseudomonadota</taxon>
        <taxon>Betaproteobacteria</taxon>
        <taxon>Burkholderiales</taxon>
        <taxon>Oxalobacteraceae</taxon>
        <taxon>Telluria group</taxon>
        <taxon>Massilia</taxon>
    </lineage>
</organism>
<reference evidence="3" key="1">
    <citation type="journal article" date="2019" name="Int. J. Syst. Evol. Microbiol.">
        <title>The Global Catalogue of Microorganisms (GCM) 10K type strain sequencing project: providing services to taxonomists for standard genome sequencing and annotation.</title>
        <authorList>
            <consortium name="The Broad Institute Genomics Platform"/>
            <consortium name="The Broad Institute Genome Sequencing Center for Infectious Disease"/>
            <person name="Wu L."/>
            <person name="Ma J."/>
        </authorList>
    </citation>
    <scope>NUCLEOTIDE SEQUENCE [LARGE SCALE GENOMIC DNA]</scope>
    <source>
        <strain evidence="3">KACC 12649</strain>
    </source>
</reference>
<dbReference type="Proteomes" id="UP001596050">
    <property type="component" value="Unassembled WGS sequence"/>
</dbReference>
<dbReference type="RefSeq" id="WP_379784828.1">
    <property type="nucleotide sequence ID" value="NZ_JBHSMU010000015.1"/>
</dbReference>
<dbReference type="Pfam" id="PF09948">
    <property type="entry name" value="PpoB2"/>
    <property type="match status" value="1"/>
</dbReference>
<protein>
    <submittedName>
        <fullName evidence="2">DUF2182 domain-containing protein</fullName>
    </submittedName>
</protein>
<feature type="transmembrane region" description="Helical" evidence="1">
    <location>
        <begin position="215"/>
        <end position="241"/>
    </location>
</feature>
<feature type="transmembrane region" description="Helical" evidence="1">
    <location>
        <begin position="76"/>
        <end position="101"/>
    </location>
</feature>
<proteinExistence type="predicted"/>
<evidence type="ECO:0000313" key="2">
    <source>
        <dbReference type="EMBL" id="MFC5461383.1"/>
    </source>
</evidence>
<keyword evidence="1" id="KW-0812">Transmembrane</keyword>
<feature type="transmembrane region" description="Helical" evidence="1">
    <location>
        <begin position="113"/>
        <end position="140"/>
    </location>
</feature>
<evidence type="ECO:0000313" key="3">
    <source>
        <dbReference type="Proteomes" id="UP001596050"/>
    </source>
</evidence>
<gene>
    <name evidence="2" type="ORF">ACFPN5_16350</name>
</gene>
<dbReference type="EMBL" id="JBHSMU010000015">
    <property type="protein sequence ID" value="MFC5461383.1"/>
    <property type="molecule type" value="Genomic_DNA"/>
</dbReference>
<keyword evidence="1" id="KW-1133">Transmembrane helix</keyword>
<keyword evidence="1" id="KW-0472">Membrane</keyword>
<keyword evidence="3" id="KW-1185">Reference proteome</keyword>
<sequence length="271" mass="28339">MTALIRVDTQPGRERPFVIACLALLVAVCWACLVFRALRMANVDPALPSAVAGGSFSAALGAVPPPYRLPDIVVVLGMWGAMLSAIMLPATTPAILLFARINRLVRSVRFPNLATLMFVAGCLLVWGGFGALATLVQWALHDVGALDAGMAVDNQSACGLVLVAAGVYQWTPAKHACLQHCRAPLSFVVTGWRLGLFGALRMGMSHGLYCTGCCWLLMLLLFAAGVTNLGALVALAGLVLAEKMLPGGSVVACISGLALVAWGTLLLFPQA</sequence>
<evidence type="ECO:0000256" key="1">
    <source>
        <dbReference type="SAM" id="Phobius"/>
    </source>
</evidence>
<feature type="transmembrane region" description="Helical" evidence="1">
    <location>
        <begin position="248"/>
        <end position="268"/>
    </location>
</feature>
<name>A0ABW0L6D1_9BURK</name>
<comment type="caution">
    <text evidence="2">The sequence shown here is derived from an EMBL/GenBank/DDBJ whole genome shotgun (WGS) entry which is preliminary data.</text>
</comment>